<comment type="catalytic activity">
    <reaction evidence="9">
        <text>3 propionate 3-nitronate + 3 O2 + H2O = 3 3-oxopropanoate + 2 nitrate + nitrite + H2O2 + 3 H(+)</text>
        <dbReference type="Rhea" id="RHEA:57332"/>
        <dbReference type="ChEBI" id="CHEBI:15377"/>
        <dbReference type="ChEBI" id="CHEBI:15378"/>
        <dbReference type="ChEBI" id="CHEBI:15379"/>
        <dbReference type="ChEBI" id="CHEBI:16240"/>
        <dbReference type="ChEBI" id="CHEBI:16301"/>
        <dbReference type="ChEBI" id="CHEBI:17632"/>
        <dbReference type="ChEBI" id="CHEBI:33190"/>
        <dbReference type="ChEBI" id="CHEBI:136067"/>
    </reaction>
</comment>
<keyword evidence="4" id="KW-0285">Flavoprotein</keyword>
<evidence type="ECO:0000256" key="3">
    <source>
        <dbReference type="ARBA" id="ARBA00022575"/>
    </source>
</evidence>
<evidence type="ECO:0000256" key="6">
    <source>
        <dbReference type="ARBA" id="ARBA00023002"/>
    </source>
</evidence>
<evidence type="ECO:0000256" key="5">
    <source>
        <dbReference type="ARBA" id="ARBA00022643"/>
    </source>
</evidence>
<dbReference type="CDD" id="cd04730">
    <property type="entry name" value="NPD_like"/>
    <property type="match status" value="1"/>
</dbReference>
<dbReference type="Gene3D" id="3.20.20.70">
    <property type="entry name" value="Aldolase class I"/>
    <property type="match status" value="1"/>
</dbReference>
<dbReference type="Pfam" id="PF03060">
    <property type="entry name" value="NMO"/>
    <property type="match status" value="1"/>
</dbReference>
<reference evidence="10 11" key="1">
    <citation type="submission" date="2021-11" db="EMBL/GenBank/DDBJ databases">
        <title>Genomic of Niabella pedocola.</title>
        <authorList>
            <person name="Wu T."/>
        </authorList>
    </citation>
    <scope>NUCLEOTIDE SEQUENCE [LARGE SCALE GENOMIC DNA]</scope>
    <source>
        <strain evidence="10 11">JCM 31011</strain>
    </source>
</reference>
<dbReference type="EMBL" id="JAJNEC010000005">
    <property type="protein sequence ID" value="MCD2422966.1"/>
    <property type="molecule type" value="Genomic_DNA"/>
</dbReference>
<protein>
    <recommendedName>
        <fullName evidence="8">Propionate 3-nitronate monooxygenase</fullName>
    </recommendedName>
</protein>
<sequence length="356" mass="38119">MHTQTLCEALQITYPVIQAPMLGVSTPEMTAAASNAGGLGSLPVGGLSPDAIATLLHNTRALTARPFGVNLFVHNIPEVDMASLEPMRQLIHRLAAERGYELTEADLQIPRLYTYKDQLEVLIREGVRLVSFTFGCPDDESIRLLKNHKVLLIGTATSLEEAVYLQEKGIDMVVAQGIEAGGHRGHFLHENVAGQSSLQALLEALRTAIHIPVIAAGGIRDTADAKQMVALGAAAVQLGTLFIPSVESQAIPAYKQLLSREQEKHSVLTTAFSGRWARGLSNAFITAIETSGIPVPPYPYQNALTAVLRKRAQAQNDAEFTSLWSGTEMPLAAATVTSAAIVERFGRALLASAIGN</sequence>
<keyword evidence="3" id="KW-0216">Detoxification</keyword>
<gene>
    <name evidence="10" type="ORF">LQ567_09350</name>
</gene>
<keyword evidence="6" id="KW-0560">Oxidoreductase</keyword>
<keyword evidence="7 10" id="KW-0503">Monooxygenase</keyword>
<evidence type="ECO:0000256" key="4">
    <source>
        <dbReference type="ARBA" id="ARBA00022630"/>
    </source>
</evidence>
<dbReference type="InterPro" id="IPR004136">
    <property type="entry name" value="NMO"/>
</dbReference>
<dbReference type="PANTHER" id="PTHR42747:SF3">
    <property type="entry name" value="NITRONATE MONOOXYGENASE-RELATED"/>
    <property type="match status" value="1"/>
</dbReference>
<dbReference type="Proteomes" id="UP001199816">
    <property type="component" value="Unassembled WGS sequence"/>
</dbReference>
<dbReference type="InterPro" id="IPR013785">
    <property type="entry name" value="Aldolase_TIM"/>
</dbReference>
<comment type="similarity">
    <text evidence="2">Belongs to the nitronate monooxygenase family. NMO class I subfamily.</text>
</comment>
<dbReference type="PANTHER" id="PTHR42747">
    <property type="entry name" value="NITRONATE MONOOXYGENASE-RELATED"/>
    <property type="match status" value="1"/>
</dbReference>
<dbReference type="RefSeq" id="WP_231004237.1">
    <property type="nucleotide sequence ID" value="NZ_JAJNEC010000005.1"/>
</dbReference>
<evidence type="ECO:0000313" key="11">
    <source>
        <dbReference type="Proteomes" id="UP001199816"/>
    </source>
</evidence>
<evidence type="ECO:0000256" key="1">
    <source>
        <dbReference type="ARBA" id="ARBA00001917"/>
    </source>
</evidence>
<keyword evidence="5" id="KW-0288">FMN</keyword>
<evidence type="ECO:0000256" key="7">
    <source>
        <dbReference type="ARBA" id="ARBA00023033"/>
    </source>
</evidence>
<comment type="cofactor">
    <cofactor evidence="1">
        <name>FMN</name>
        <dbReference type="ChEBI" id="CHEBI:58210"/>
    </cofactor>
</comment>
<accession>A0ABS8PPF7</accession>
<name>A0ABS8PPF7_9BACT</name>
<organism evidence="10 11">
    <name type="scientific">Niabella pedocola</name>
    <dbReference type="NCBI Taxonomy" id="1752077"/>
    <lineage>
        <taxon>Bacteria</taxon>
        <taxon>Pseudomonadati</taxon>
        <taxon>Bacteroidota</taxon>
        <taxon>Chitinophagia</taxon>
        <taxon>Chitinophagales</taxon>
        <taxon>Chitinophagaceae</taxon>
        <taxon>Niabella</taxon>
    </lineage>
</organism>
<evidence type="ECO:0000256" key="9">
    <source>
        <dbReference type="ARBA" id="ARBA00049401"/>
    </source>
</evidence>
<dbReference type="GO" id="GO:0004497">
    <property type="term" value="F:monooxygenase activity"/>
    <property type="evidence" value="ECO:0007669"/>
    <property type="project" value="UniProtKB-KW"/>
</dbReference>
<comment type="caution">
    <text evidence="10">The sequence shown here is derived from an EMBL/GenBank/DDBJ whole genome shotgun (WGS) entry which is preliminary data.</text>
</comment>
<proteinExistence type="inferred from homology"/>
<dbReference type="SUPFAM" id="SSF51412">
    <property type="entry name" value="Inosine monophosphate dehydrogenase (IMPDH)"/>
    <property type="match status" value="1"/>
</dbReference>
<evidence type="ECO:0000313" key="10">
    <source>
        <dbReference type="EMBL" id="MCD2422966.1"/>
    </source>
</evidence>
<evidence type="ECO:0000256" key="8">
    <source>
        <dbReference type="ARBA" id="ARBA00031155"/>
    </source>
</evidence>
<keyword evidence="11" id="KW-1185">Reference proteome</keyword>
<evidence type="ECO:0000256" key="2">
    <source>
        <dbReference type="ARBA" id="ARBA00009881"/>
    </source>
</evidence>